<dbReference type="Gene3D" id="3.30.420.40">
    <property type="match status" value="1"/>
</dbReference>
<dbReference type="Proteomes" id="UP000529783">
    <property type="component" value="Unassembled WGS sequence"/>
</dbReference>
<keyword evidence="1" id="KW-0808">Transferase</keyword>
<keyword evidence="2" id="KW-1185">Reference proteome</keyword>
<evidence type="ECO:0000313" key="2">
    <source>
        <dbReference type="Proteomes" id="UP000529783"/>
    </source>
</evidence>
<proteinExistence type="predicted"/>
<evidence type="ECO:0000313" key="1">
    <source>
        <dbReference type="EMBL" id="NYD51658.1"/>
    </source>
</evidence>
<reference evidence="1 2" key="1">
    <citation type="submission" date="2020-07" db="EMBL/GenBank/DDBJ databases">
        <title>Sequencing the genomes of 1000 actinobacteria strains.</title>
        <authorList>
            <person name="Klenk H.-P."/>
        </authorList>
    </citation>
    <scope>NUCLEOTIDE SEQUENCE [LARGE SCALE GENOMIC DNA]</scope>
    <source>
        <strain evidence="1 2">DSM 40398</strain>
    </source>
</reference>
<gene>
    <name evidence="1" type="ORF">BJY14_007641</name>
</gene>
<name>A0A7Y9EPQ4_9ACTN</name>
<keyword evidence="1" id="KW-0418">Kinase</keyword>
<sequence>MTSGCVVALDIGGTRIKAGIVGPGHEVLLDRTRDTGAAEGRTPWPRACSTW</sequence>
<protein>
    <submittedName>
        <fullName evidence="1">Putative NBD/HSP70 family sugar kinase</fullName>
    </submittedName>
</protein>
<dbReference type="AlphaFoldDB" id="A0A7Y9EPQ4"/>
<dbReference type="GO" id="GO:0016301">
    <property type="term" value="F:kinase activity"/>
    <property type="evidence" value="ECO:0007669"/>
    <property type="project" value="UniProtKB-KW"/>
</dbReference>
<organism evidence="1 2">
    <name type="scientific">Actinomadura luteofluorescens</name>
    <dbReference type="NCBI Taxonomy" id="46163"/>
    <lineage>
        <taxon>Bacteria</taxon>
        <taxon>Bacillati</taxon>
        <taxon>Actinomycetota</taxon>
        <taxon>Actinomycetes</taxon>
        <taxon>Streptosporangiales</taxon>
        <taxon>Thermomonosporaceae</taxon>
        <taxon>Actinomadura</taxon>
    </lineage>
</organism>
<dbReference type="RefSeq" id="WP_246396261.1">
    <property type="nucleotide sequence ID" value="NZ_JACCBA010000001.1"/>
</dbReference>
<accession>A0A7Y9EPQ4</accession>
<comment type="caution">
    <text evidence="1">The sequence shown here is derived from an EMBL/GenBank/DDBJ whole genome shotgun (WGS) entry which is preliminary data.</text>
</comment>
<dbReference type="EMBL" id="JACCBA010000001">
    <property type="protein sequence ID" value="NYD51658.1"/>
    <property type="molecule type" value="Genomic_DNA"/>
</dbReference>